<dbReference type="NCBIfam" id="TIGR00073">
    <property type="entry name" value="hypB"/>
    <property type="match status" value="1"/>
</dbReference>
<dbReference type="EMBL" id="BARS01007737">
    <property type="protein sequence ID" value="GAF68795.1"/>
    <property type="molecule type" value="Genomic_DNA"/>
</dbReference>
<dbReference type="Pfam" id="PF02492">
    <property type="entry name" value="cobW"/>
    <property type="match status" value="1"/>
</dbReference>
<dbReference type="GO" id="GO:0008270">
    <property type="term" value="F:zinc ion binding"/>
    <property type="evidence" value="ECO:0007669"/>
    <property type="project" value="TreeGrafter"/>
</dbReference>
<dbReference type="GO" id="GO:0003924">
    <property type="term" value="F:GTPase activity"/>
    <property type="evidence" value="ECO:0007669"/>
    <property type="project" value="InterPro"/>
</dbReference>
<organism evidence="9">
    <name type="scientific">marine sediment metagenome</name>
    <dbReference type="NCBI Taxonomy" id="412755"/>
    <lineage>
        <taxon>unclassified sequences</taxon>
        <taxon>metagenomes</taxon>
        <taxon>ecological metagenomes</taxon>
    </lineage>
</organism>
<keyword evidence="2" id="KW-0533">Nickel</keyword>
<feature type="domain" description="CobW/HypB/UreG nucleotide-binding" evidence="8">
    <location>
        <begin position="38"/>
        <end position="171"/>
    </location>
</feature>
<dbReference type="InterPro" id="IPR027417">
    <property type="entry name" value="P-loop_NTPase"/>
</dbReference>
<reference evidence="9" key="1">
    <citation type="journal article" date="2014" name="Front. Microbiol.">
        <title>High frequency of phylogenetically diverse reductive dehalogenase-homologous genes in deep subseafloor sedimentary metagenomes.</title>
        <authorList>
            <person name="Kawai M."/>
            <person name="Futagami T."/>
            <person name="Toyoda A."/>
            <person name="Takaki Y."/>
            <person name="Nishi S."/>
            <person name="Hori S."/>
            <person name="Arai W."/>
            <person name="Tsubouchi T."/>
            <person name="Morono Y."/>
            <person name="Uchiyama I."/>
            <person name="Ito T."/>
            <person name="Fujiyama A."/>
            <person name="Inagaki F."/>
            <person name="Takami H."/>
        </authorList>
    </citation>
    <scope>NUCLEOTIDE SEQUENCE</scope>
    <source>
        <strain evidence="9">Expedition CK06-06</strain>
    </source>
</reference>
<evidence type="ECO:0000256" key="5">
    <source>
        <dbReference type="ARBA" id="ARBA00022801"/>
    </source>
</evidence>
<evidence type="ECO:0000256" key="1">
    <source>
        <dbReference type="ARBA" id="ARBA00006211"/>
    </source>
</evidence>
<dbReference type="GO" id="GO:0051604">
    <property type="term" value="P:protein maturation"/>
    <property type="evidence" value="ECO:0007669"/>
    <property type="project" value="InterPro"/>
</dbReference>
<dbReference type="GO" id="GO:0005525">
    <property type="term" value="F:GTP binding"/>
    <property type="evidence" value="ECO:0007669"/>
    <property type="project" value="UniProtKB-KW"/>
</dbReference>
<keyword evidence="4" id="KW-0547">Nucleotide-binding</keyword>
<keyword evidence="7" id="KW-0342">GTP-binding</keyword>
<name>X0SYA5_9ZZZZ</name>
<accession>X0SYA5</accession>
<evidence type="ECO:0000256" key="7">
    <source>
        <dbReference type="ARBA" id="ARBA00023134"/>
    </source>
</evidence>
<evidence type="ECO:0000256" key="3">
    <source>
        <dbReference type="ARBA" id="ARBA00022723"/>
    </source>
</evidence>
<dbReference type="AlphaFoldDB" id="X0SYA5"/>
<sequence>MYKKVSVGRKILSANEEYALKNSQLFAEQRKLCLNMISSPGSGKTTILARTITELKDRIKVGVIEGDIQTDLDAKRIRATKAPAVQINTNGACHLSAVQVSGALEKLPVSDLDLIFIENVGNLVCPSAFELGENAKIVVLSVPEGDDKPAKYPAIFAKSKVLLINKIDLLQA</sequence>
<protein>
    <recommendedName>
        <fullName evidence="8">CobW/HypB/UreG nucleotide-binding domain-containing protein</fullName>
    </recommendedName>
</protein>
<dbReference type="Gene3D" id="3.40.50.300">
    <property type="entry name" value="P-loop containing nucleotide triphosphate hydrolases"/>
    <property type="match status" value="1"/>
</dbReference>
<dbReference type="InterPro" id="IPR004392">
    <property type="entry name" value="Hyd_mat_HypB"/>
</dbReference>
<evidence type="ECO:0000313" key="9">
    <source>
        <dbReference type="EMBL" id="GAF68795.1"/>
    </source>
</evidence>
<keyword evidence="6" id="KW-0862">Zinc</keyword>
<gene>
    <name evidence="9" type="ORF">S01H1_14848</name>
</gene>
<keyword evidence="5" id="KW-0378">Hydrolase</keyword>
<keyword evidence="3" id="KW-0479">Metal-binding</keyword>
<evidence type="ECO:0000256" key="2">
    <source>
        <dbReference type="ARBA" id="ARBA00022596"/>
    </source>
</evidence>
<feature type="non-terminal residue" evidence="9">
    <location>
        <position position="172"/>
    </location>
</feature>
<proteinExistence type="inferred from homology"/>
<evidence type="ECO:0000256" key="6">
    <source>
        <dbReference type="ARBA" id="ARBA00022833"/>
    </source>
</evidence>
<dbReference type="PIRSF" id="PIRSF005624">
    <property type="entry name" value="Ni-bind_GTPase"/>
    <property type="match status" value="1"/>
</dbReference>
<dbReference type="GO" id="GO:0016151">
    <property type="term" value="F:nickel cation binding"/>
    <property type="evidence" value="ECO:0007669"/>
    <property type="project" value="InterPro"/>
</dbReference>
<comment type="caution">
    <text evidence="9">The sequence shown here is derived from an EMBL/GenBank/DDBJ whole genome shotgun (WGS) entry which is preliminary data.</text>
</comment>
<evidence type="ECO:0000256" key="4">
    <source>
        <dbReference type="ARBA" id="ARBA00022741"/>
    </source>
</evidence>
<dbReference type="SUPFAM" id="SSF52540">
    <property type="entry name" value="P-loop containing nucleoside triphosphate hydrolases"/>
    <property type="match status" value="1"/>
</dbReference>
<evidence type="ECO:0000259" key="8">
    <source>
        <dbReference type="Pfam" id="PF02492"/>
    </source>
</evidence>
<dbReference type="PANTHER" id="PTHR30134:SF2">
    <property type="entry name" value="HYDROGENASE MATURATION FACTOR HYPB"/>
    <property type="match status" value="1"/>
</dbReference>
<dbReference type="PANTHER" id="PTHR30134">
    <property type="entry name" value="HYDROGENASE PROTEIN ASSEMBLY PROTEIN, NICKEL CHAPERONE"/>
    <property type="match status" value="1"/>
</dbReference>
<comment type="similarity">
    <text evidence="1">Belongs to the SIMIBI class G3E GTPase family. HypB/HupM subfamily.</text>
</comment>
<dbReference type="InterPro" id="IPR003495">
    <property type="entry name" value="CobW/HypB/UreG_nucleotide-bd"/>
</dbReference>